<feature type="transmembrane region" description="Helical" evidence="1">
    <location>
        <begin position="40"/>
        <end position="60"/>
    </location>
</feature>
<feature type="transmembrane region" description="Helical" evidence="1">
    <location>
        <begin position="223"/>
        <end position="243"/>
    </location>
</feature>
<keyword evidence="1" id="KW-0472">Membrane</keyword>
<proteinExistence type="predicted"/>
<evidence type="ECO:0000256" key="1">
    <source>
        <dbReference type="SAM" id="Phobius"/>
    </source>
</evidence>
<dbReference type="AlphaFoldDB" id="A0A7Z0HZT1"/>
<evidence type="ECO:0000313" key="2">
    <source>
        <dbReference type="EMBL" id="NYS25302.1"/>
    </source>
</evidence>
<feature type="transmembrane region" description="Helical" evidence="1">
    <location>
        <begin position="12"/>
        <end position="34"/>
    </location>
</feature>
<feature type="transmembrane region" description="Helical" evidence="1">
    <location>
        <begin position="96"/>
        <end position="118"/>
    </location>
</feature>
<reference evidence="2 3" key="1">
    <citation type="journal article" date="2000" name="Arch. Microbiol.">
        <title>Rhodobaca bogoriensis gen. nov. and sp. nov., an alkaliphilic purple nonsulfur bacterium from African Rift Valley soda lakes.</title>
        <authorList>
            <person name="Milford A.D."/>
            <person name="Achenbach L.A."/>
            <person name="Jung D.O."/>
            <person name="Madigan M.T."/>
        </authorList>
    </citation>
    <scope>NUCLEOTIDE SEQUENCE [LARGE SCALE GENOMIC DNA]</scope>
    <source>
        <strain evidence="2 3">2376</strain>
    </source>
</reference>
<dbReference type="RefSeq" id="WP_179906005.1">
    <property type="nucleotide sequence ID" value="NZ_JACBXS010000017.1"/>
</dbReference>
<feature type="transmembrane region" description="Helical" evidence="1">
    <location>
        <begin position="197"/>
        <end position="216"/>
    </location>
</feature>
<organism evidence="2 3">
    <name type="scientific">Rhabdonatronobacter sediminivivens</name>
    <dbReference type="NCBI Taxonomy" id="2743469"/>
    <lineage>
        <taxon>Bacteria</taxon>
        <taxon>Pseudomonadati</taxon>
        <taxon>Pseudomonadota</taxon>
        <taxon>Alphaproteobacteria</taxon>
        <taxon>Rhodobacterales</taxon>
        <taxon>Paracoccaceae</taxon>
        <taxon>Rhabdonatronobacter</taxon>
    </lineage>
</organism>
<dbReference type="PANTHER" id="PTHR38457:SF1">
    <property type="entry name" value="REGULATOR ABRB-RELATED"/>
    <property type="match status" value="1"/>
</dbReference>
<feature type="transmembrane region" description="Helical" evidence="1">
    <location>
        <begin position="72"/>
        <end position="90"/>
    </location>
</feature>
<dbReference type="GO" id="GO:0010468">
    <property type="term" value="P:regulation of gene expression"/>
    <property type="evidence" value="ECO:0007669"/>
    <property type="project" value="InterPro"/>
</dbReference>
<accession>A0A7Z0HZT1</accession>
<keyword evidence="1" id="KW-1133">Transmembrane helix</keyword>
<evidence type="ECO:0000313" key="3">
    <source>
        <dbReference type="Proteomes" id="UP000529417"/>
    </source>
</evidence>
<feature type="transmembrane region" description="Helical" evidence="1">
    <location>
        <begin position="280"/>
        <end position="301"/>
    </location>
</feature>
<feature type="transmembrane region" description="Helical" evidence="1">
    <location>
        <begin position="307"/>
        <end position="329"/>
    </location>
</feature>
<dbReference type="InterPro" id="IPR007820">
    <property type="entry name" value="AbrB_fam"/>
</dbReference>
<keyword evidence="3" id="KW-1185">Reference proteome</keyword>
<dbReference type="PANTHER" id="PTHR38457">
    <property type="entry name" value="REGULATOR ABRB-RELATED"/>
    <property type="match status" value="1"/>
</dbReference>
<comment type="caution">
    <text evidence="2">The sequence shown here is derived from an EMBL/GenBank/DDBJ whole genome shotgun (WGS) entry which is preliminary data.</text>
</comment>
<feature type="transmembrane region" description="Helical" evidence="1">
    <location>
        <begin position="154"/>
        <end position="177"/>
    </location>
</feature>
<sequence length="368" mass="38067">MQDLLHRITAGVPARVFGATFALGLLGGAVFLWIGVPLGMLIGSLVCVATAAAAGLRVFGALPAVPMRWRDVLVPVIGVAIGASVPADPLAQAAGWWVSLLALLAFVPLVHWAGYLAYRRMGRMDPVTAFYASMPGGFIEALSMGEKAGAEPQMLVMLQFTRIVLCIISVPLAFALVTGQAVGSGSGLVLPGQEDPLGALDALTLVAMAGLGWWGAVRLRVPAPVLIGPMALSGFAHAMGWIHAAPPDWAILLTQWVIGTSLGTRFAGMAPGRLWLALRLATLYVVAAMGLAVAIALALSGPVGEPVPAVILAFAPGGISEMSLVALSLQMGAVYVTLHHLLRIVLAVLFARAGASLMPGVADRQSCR</sequence>
<dbReference type="GO" id="GO:0016020">
    <property type="term" value="C:membrane"/>
    <property type="evidence" value="ECO:0007669"/>
    <property type="project" value="InterPro"/>
</dbReference>
<name>A0A7Z0HZT1_9RHOB</name>
<dbReference type="PIRSF" id="PIRSF038991">
    <property type="entry name" value="Protein_AbrB"/>
    <property type="match status" value="1"/>
</dbReference>
<dbReference type="EMBL" id="JACBXS010000017">
    <property type="protein sequence ID" value="NYS25302.1"/>
    <property type="molecule type" value="Genomic_DNA"/>
</dbReference>
<dbReference type="Proteomes" id="UP000529417">
    <property type="component" value="Unassembled WGS sequence"/>
</dbReference>
<protein>
    <submittedName>
        <fullName evidence="2">AbrB family transcriptional regulator</fullName>
    </submittedName>
</protein>
<feature type="transmembrane region" description="Helical" evidence="1">
    <location>
        <begin position="249"/>
        <end position="268"/>
    </location>
</feature>
<gene>
    <name evidence="2" type="ORF">HUK65_09890</name>
</gene>
<keyword evidence="1" id="KW-0812">Transmembrane</keyword>
<dbReference type="Pfam" id="PF05145">
    <property type="entry name" value="AbrB"/>
    <property type="match status" value="1"/>
</dbReference>